<evidence type="ECO:0000256" key="2">
    <source>
        <dbReference type="ARBA" id="ARBA00012759"/>
    </source>
</evidence>
<dbReference type="PANTHER" id="PTHR12931">
    <property type="entry name" value="UBIQUITIN THIOLESTERASE PROTEIN OTUB"/>
    <property type="match status" value="1"/>
</dbReference>
<evidence type="ECO:0000256" key="6">
    <source>
        <dbReference type="ARBA" id="ARBA00022807"/>
    </source>
</evidence>
<dbReference type="InterPro" id="IPR042467">
    <property type="entry name" value="Peptidase_C65_otubain_sub2"/>
</dbReference>
<dbReference type="GO" id="GO:0071108">
    <property type="term" value="P:protein K48-linked deubiquitination"/>
    <property type="evidence" value="ECO:0007669"/>
    <property type="project" value="TreeGrafter"/>
</dbReference>
<evidence type="ECO:0000256" key="4">
    <source>
        <dbReference type="ARBA" id="ARBA00022786"/>
    </source>
</evidence>
<feature type="compositionally biased region" description="Low complexity" evidence="7">
    <location>
        <begin position="341"/>
        <end position="363"/>
    </location>
</feature>
<dbReference type="STRING" id="1447883.A0A2B7Y1D5"/>
<comment type="catalytic activity">
    <reaction evidence="1">
        <text>Thiol-dependent hydrolysis of ester, thioester, amide, peptide and isopeptide bonds formed by the C-terminal Gly of ubiquitin (a 76-residue protein attached to proteins as an intracellular targeting signal).</text>
        <dbReference type="EC" id="3.4.19.12"/>
    </reaction>
</comment>
<dbReference type="PROSITE" id="PS50802">
    <property type="entry name" value="OTU"/>
    <property type="match status" value="1"/>
</dbReference>
<dbReference type="GO" id="GO:0004843">
    <property type="term" value="F:cysteine-type deubiquitinase activity"/>
    <property type="evidence" value="ECO:0007669"/>
    <property type="project" value="UniProtKB-EC"/>
</dbReference>
<evidence type="ECO:0000313" key="9">
    <source>
        <dbReference type="EMBL" id="PGH15276.1"/>
    </source>
</evidence>
<keyword evidence="6" id="KW-0788">Thiol protease</keyword>
<evidence type="ECO:0000256" key="7">
    <source>
        <dbReference type="SAM" id="MobiDB-lite"/>
    </source>
</evidence>
<keyword evidence="3" id="KW-0645">Protease</keyword>
<dbReference type="InterPro" id="IPR003323">
    <property type="entry name" value="OTU_dom"/>
</dbReference>
<dbReference type="Pfam" id="PF10275">
    <property type="entry name" value="Peptidase_C65"/>
    <property type="match status" value="1"/>
</dbReference>
<dbReference type="GO" id="GO:0006508">
    <property type="term" value="P:proteolysis"/>
    <property type="evidence" value="ECO:0007669"/>
    <property type="project" value="UniProtKB-KW"/>
</dbReference>
<dbReference type="InterPro" id="IPR042468">
    <property type="entry name" value="Peptidase_C65_otubain_sub1"/>
</dbReference>
<accession>A0A2B7Y1D5</accession>
<evidence type="ECO:0000256" key="3">
    <source>
        <dbReference type="ARBA" id="ARBA00022670"/>
    </source>
</evidence>
<keyword evidence="10" id="KW-1185">Reference proteome</keyword>
<proteinExistence type="predicted"/>
<organism evidence="9 10">
    <name type="scientific">Polytolypa hystricis (strain UAMH7299)</name>
    <dbReference type="NCBI Taxonomy" id="1447883"/>
    <lineage>
        <taxon>Eukaryota</taxon>
        <taxon>Fungi</taxon>
        <taxon>Dikarya</taxon>
        <taxon>Ascomycota</taxon>
        <taxon>Pezizomycotina</taxon>
        <taxon>Eurotiomycetes</taxon>
        <taxon>Eurotiomycetidae</taxon>
        <taxon>Onygenales</taxon>
        <taxon>Onygenales incertae sedis</taxon>
        <taxon>Polytolypa</taxon>
    </lineage>
</organism>
<dbReference type="EC" id="3.4.19.12" evidence="2"/>
<comment type="caution">
    <text evidence="9">The sequence shown here is derived from an EMBL/GenBank/DDBJ whole genome shotgun (WGS) entry which is preliminary data.</text>
</comment>
<dbReference type="EMBL" id="PDNA01000084">
    <property type="protein sequence ID" value="PGH15276.1"/>
    <property type="molecule type" value="Genomic_DNA"/>
</dbReference>
<dbReference type="GO" id="GO:0005634">
    <property type="term" value="C:nucleus"/>
    <property type="evidence" value="ECO:0007669"/>
    <property type="project" value="TreeGrafter"/>
</dbReference>
<reference evidence="9 10" key="1">
    <citation type="submission" date="2017-10" db="EMBL/GenBank/DDBJ databases">
        <title>Comparative genomics in systemic dimorphic fungi from Ajellomycetaceae.</title>
        <authorList>
            <person name="Munoz J.F."/>
            <person name="Mcewen J.G."/>
            <person name="Clay O.K."/>
            <person name="Cuomo C.A."/>
        </authorList>
    </citation>
    <scope>NUCLEOTIDE SEQUENCE [LARGE SCALE GENOMIC DNA]</scope>
    <source>
        <strain evidence="9 10">UAMH7299</strain>
    </source>
</reference>
<dbReference type="GO" id="GO:0043130">
    <property type="term" value="F:ubiquitin binding"/>
    <property type="evidence" value="ECO:0007669"/>
    <property type="project" value="TreeGrafter"/>
</dbReference>
<dbReference type="SUPFAM" id="SSF54001">
    <property type="entry name" value="Cysteine proteinases"/>
    <property type="match status" value="1"/>
</dbReference>
<gene>
    <name evidence="9" type="ORF">AJ80_05629</name>
</gene>
<protein>
    <recommendedName>
        <fullName evidence="2">ubiquitinyl hydrolase 1</fullName>
        <ecNumber evidence="2">3.4.19.12</ecNumber>
    </recommendedName>
</protein>
<sequence>MSAHQSPDMAHFQQLSNTYEPELEGPLVRSKQSSNILKDEYANADPIYVAKTATLAQTHSHYRVMKGDGNCGWRAVAFGYFESLLKLRDVTKVATELARIKDFNKLLDSVGQQEHLYDLFVDATVELLDKVSEAITTGNEDDSFLLEAFNEEYNSSSIITHFRLMTSAWMKINRADYEPYLAIPLDVYCEQTVETVKTEIDEVGLQGLVNGVIENSGFAVEILYLDRSEGSEVTPHLLTPNRPSPATIRLLYRPGHYDLLYKTDPVIPTSTITPVNYQYAMTSDYTPWYPNSLSFDLNPVLMAVPSLPLDSPVGDAPFQAAPVYAYPAHEHASFQPPPVTHTPVSSPSSSAPAAPLSSAPLPDKSSELQVRLNPLVREPMNTLPLSSVPFRNSHYNPAHFQNSEFQPLQWDPISGHNK</sequence>
<feature type="domain" description="OTU" evidence="8">
    <location>
        <begin position="60"/>
        <end position="263"/>
    </location>
</feature>
<dbReference type="Gene3D" id="3.30.200.60">
    <property type="entry name" value="Peptidase C65 Otubain, subdomain 1"/>
    <property type="match status" value="1"/>
</dbReference>
<keyword evidence="4" id="KW-0833">Ubl conjugation pathway</keyword>
<keyword evidence="5" id="KW-0378">Hydrolase</keyword>
<evidence type="ECO:0000256" key="1">
    <source>
        <dbReference type="ARBA" id="ARBA00000707"/>
    </source>
</evidence>
<dbReference type="InterPro" id="IPR019400">
    <property type="entry name" value="Peptidase_C65_otubain"/>
</dbReference>
<name>A0A2B7Y1D5_POLH7</name>
<dbReference type="Proteomes" id="UP000224634">
    <property type="component" value="Unassembled WGS sequence"/>
</dbReference>
<evidence type="ECO:0000256" key="5">
    <source>
        <dbReference type="ARBA" id="ARBA00022801"/>
    </source>
</evidence>
<evidence type="ECO:0000313" key="10">
    <source>
        <dbReference type="Proteomes" id="UP000224634"/>
    </source>
</evidence>
<dbReference type="AlphaFoldDB" id="A0A2B7Y1D5"/>
<dbReference type="Gene3D" id="1.20.1300.20">
    <property type="entry name" value="Peptidase C65 Otubain, subdomain 2"/>
    <property type="match status" value="1"/>
</dbReference>
<dbReference type="PANTHER" id="PTHR12931:SF15">
    <property type="entry name" value="UBIQUITIN THIOESTERASE OTUBAIN-LIKE"/>
    <property type="match status" value="1"/>
</dbReference>
<dbReference type="OrthoDB" id="18915at2759"/>
<dbReference type="InterPro" id="IPR038765">
    <property type="entry name" value="Papain-like_cys_pep_sf"/>
</dbReference>
<dbReference type="CDD" id="cd22749">
    <property type="entry name" value="Otubain_C65"/>
    <property type="match status" value="1"/>
</dbReference>
<evidence type="ECO:0000259" key="8">
    <source>
        <dbReference type="PROSITE" id="PS50802"/>
    </source>
</evidence>
<feature type="region of interest" description="Disordered" evidence="7">
    <location>
        <begin position="334"/>
        <end position="365"/>
    </location>
</feature>